<dbReference type="Pfam" id="PF25212">
    <property type="entry name" value="HVO_A0114"/>
    <property type="match status" value="1"/>
</dbReference>
<name>A0A1Q8YF74_9BURK</name>
<evidence type="ECO:0008006" key="3">
    <source>
        <dbReference type="Google" id="ProtNLM"/>
    </source>
</evidence>
<proteinExistence type="predicted"/>
<dbReference type="InterPro" id="IPR011991">
    <property type="entry name" value="ArsR-like_HTH"/>
</dbReference>
<dbReference type="GO" id="GO:0006355">
    <property type="term" value="P:regulation of DNA-templated transcription"/>
    <property type="evidence" value="ECO:0007669"/>
    <property type="project" value="UniProtKB-ARBA"/>
</dbReference>
<comment type="caution">
    <text evidence="1">The sequence shown here is derived from an EMBL/GenBank/DDBJ whole genome shotgun (WGS) entry which is preliminary data.</text>
</comment>
<accession>A0A1Q8YF74</accession>
<dbReference type="Gene3D" id="1.10.10.10">
    <property type="entry name" value="Winged helix-like DNA-binding domain superfamily/Winged helix DNA-binding domain"/>
    <property type="match status" value="1"/>
</dbReference>
<organism evidence="1 2">
    <name type="scientific">Rhodoferax antarcticus ANT.BR</name>
    <dbReference type="NCBI Taxonomy" id="1111071"/>
    <lineage>
        <taxon>Bacteria</taxon>
        <taxon>Pseudomonadati</taxon>
        <taxon>Pseudomonadota</taxon>
        <taxon>Betaproteobacteria</taxon>
        <taxon>Burkholderiales</taxon>
        <taxon>Comamonadaceae</taxon>
        <taxon>Rhodoferax</taxon>
    </lineage>
</organism>
<dbReference type="STRING" id="81479.RA876_07910"/>
<dbReference type="RefSeq" id="WP_075586950.1">
    <property type="nucleotide sequence ID" value="NZ_MSYM01000013.1"/>
</dbReference>
<evidence type="ECO:0000313" key="1">
    <source>
        <dbReference type="EMBL" id="OLP06530.1"/>
    </source>
</evidence>
<dbReference type="Proteomes" id="UP000185911">
    <property type="component" value="Unassembled WGS sequence"/>
</dbReference>
<evidence type="ECO:0000313" key="2">
    <source>
        <dbReference type="Proteomes" id="UP000185911"/>
    </source>
</evidence>
<dbReference type="AlphaFoldDB" id="A0A1Q8YF74"/>
<gene>
    <name evidence="1" type="ORF">BLL52_2766</name>
</gene>
<protein>
    <recommendedName>
        <fullName evidence="3">MarR family transcriptional regulator</fullName>
    </recommendedName>
</protein>
<dbReference type="SUPFAM" id="SSF46785">
    <property type="entry name" value="Winged helix' DNA-binding domain"/>
    <property type="match status" value="1"/>
</dbReference>
<reference evidence="1 2" key="1">
    <citation type="submission" date="2017-01" db="EMBL/GenBank/DDBJ databases">
        <title>Genome sequence of Rhodoferax antarcticus ANT.BR, a psychrophilic purple nonsulfur bacterium from an Antarctic microbial mat.</title>
        <authorList>
            <person name="Baker J."/>
            <person name="Riester C."/>
            <person name="Skinner B."/>
            <person name="Newell A."/>
            <person name="Swingley W."/>
            <person name="Madigan M."/>
            <person name="Jung D."/>
            <person name="Asao M."/>
            <person name="Chen M."/>
            <person name="Loughlin P."/>
            <person name="Pan H."/>
            <person name="Lin S."/>
            <person name="Li N."/>
            <person name="Shaw J."/>
            <person name="Prado M."/>
            <person name="Sherman C."/>
            <person name="Li X."/>
            <person name="Tang J."/>
            <person name="Blankenship R."/>
            <person name="Zhao T."/>
            <person name="Touchman J."/>
            <person name="Sattley M."/>
        </authorList>
    </citation>
    <scope>NUCLEOTIDE SEQUENCE [LARGE SCALE GENOMIC DNA]</scope>
    <source>
        <strain evidence="1 2">ANT.BR</strain>
    </source>
</reference>
<keyword evidence="2" id="KW-1185">Reference proteome</keyword>
<dbReference type="InterPro" id="IPR036390">
    <property type="entry name" value="WH_DNA-bd_sf"/>
</dbReference>
<dbReference type="EMBL" id="MSYM01000013">
    <property type="protein sequence ID" value="OLP06530.1"/>
    <property type="molecule type" value="Genomic_DNA"/>
</dbReference>
<dbReference type="InterPro" id="IPR036388">
    <property type="entry name" value="WH-like_DNA-bd_sf"/>
</dbReference>
<sequence>MSKVSVRTDDVAGFFNRAKHAARRADQRQAFEGSVTLSFEDPQQMFTVLSESRRQLMLEIMVEPKTINDLTTRLNRNRSSITKDVGLLEKMGLIVSTRQSNPGHGIQKMVQAIAPKIEMVATLG</sequence>
<dbReference type="CDD" id="cd00090">
    <property type="entry name" value="HTH_ARSR"/>
    <property type="match status" value="1"/>
</dbReference>